<comment type="caution">
    <text evidence="2">The sequence shown here is derived from an EMBL/GenBank/DDBJ whole genome shotgun (WGS) entry which is preliminary data.</text>
</comment>
<evidence type="ECO:0000313" key="2">
    <source>
        <dbReference type="EMBL" id="KAG8383906.1"/>
    </source>
</evidence>
<feature type="region of interest" description="Disordered" evidence="1">
    <location>
        <begin position="163"/>
        <end position="185"/>
    </location>
</feature>
<feature type="compositionally biased region" description="Low complexity" evidence="1">
    <location>
        <begin position="12"/>
        <end position="26"/>
    </location>
</feature>
<feature type="region of interest" description="Disordered" evidence="1">
    <location>
        <begin position="1"/>
        <end position="50"/>
    </location>
</feature>
<organism evidence="2 3">
    <name type="scientific">Buddleja alternifolia</name>
    <dbReference type="NCBI Taxonomy" id="168488"/>
    <lineage>
        <taxon>Eukaryota</taxon>
        <taxon>Viridiplantae</taxon>
        <taxon>Streptophyta</taxon>
        <taxon>Embryophyta</taxon>
        <taxon>Tracheophyta</taxon>
        <taxon>Spermatophyta</taxon>
        <taxon>Magnoliopsida</taxon>
        <taxon>eudicotyledons</taxon>
        <taxon>Gunneridae</taxon>
        <taxon>Pentapetalae</taxon>
        <taxon>asterids</taxon>
        <taxon>lamiids</taxon>
        <taxon>Lamiales</taxon>
        <taxon>Scrophulariaceae</taxon>
        <taxon>Buddlejeae</taxon>
        <taxon>Buddleja</taxon>
    </lineage>
</organism>
<sequence length="222" mass="24951">MANTVRNRANVSSNRTPSSSSGTSLSQEDASIPHTPNSSRASNPKKNVRGCTRGIALRKLNKKNNEKLVIHIDPEQGRPVDSVESAKLSSELGQIARESLRVPIKWKDLDREDFMPAFHQLDREMEKRRVDAETTANDVDIEEIVDGVLGKRSSYIVGLGYGPKPKKASSSSSMRMRLKEKEKECDELKEKMGTMEETLAEHTRFLEKLLQSQQNPSNSTQW</sequence>
<dbReference type="AlphaFoldDB" id="A0AAV6XLQ7"/>
<evidence type="ECO:0000313" key="3">
    <source>
        <dbReference type="Proteomes" id="UP000826271"/>
    </source>
</evidence>
<dbReference type="Proteomes" id="UP000826271">
    <property type="component" value="Unassembled WGS sequence"/>
</dbReference>
<evidence type="ECO:0000256" key="1">
    <source>
        <dbReference type="SAM" id="MobiDB-lite"/>
    </source>
</evidence>
<accession>A0AAV6XLQ7</accession>
<dbReference type="PANTHER" id="PTHR33063">
    <property type="entry name" value="OS02G0583500 PROTEIN"/>
    <property type="match status" value="1"/>
</dbReference>
<proteinExistence type="predicted"/>
<feature type="compositionally biased region" description="Polar residues" evidence="1">
    <location>
        <begin position="1"/>
        <end position="11"/>
    </location>
</feature>
<name>A0AAV6XLQ7_9LAMI</name>
<keyword evidence="3" id="KW-1185">Reference proteome</keyword>
<protein>
    <submittedName>
        <fullName evidence="2">Uncharacterized protein</fullName>
    </submittedName>
</protein>
<feature type="compositionally biased region" description="Polar residues" evidence="1">
    <location>
        <begin position="34"/>
        <end position="45"/>
    </location>
</feature>
<dbReference type="PANTHER" id="PTHR33063:SF13">
    <property type="entry name" value="OS02G0583500 PROTEIN"/>
    <property type="match status" value="1"/>
</dbReference>
<dbReference type="EMBL" id="WHWC01000004">
    <property type="protein sequence ID" value="KAG8383906.1"/>
    <property type="molecule type" value="Genomic_DNA"/>
</dbReference>
<reference evidence="2" key="1">
    <citation type="submission" date="2019-10" db="EMBL/GenBank/DDBJ databases">
        <authorList>
            <person name="Zhang R."/>
            <person name="Pan Y."/>
            <person name="Wang J."/>
            <person name="Ma R."/>
            <person name="Yu S."/>
        </authorList>
    </citation>
    <scope>NUCLEOTIDE SEQUENCE</scope>
    <source>
        <strain evidence="2">LA-IB0</strain>
        <tissue evidence="2">Leaf</tissue>
    </source>
</reference>
<gene>
    <name evidence="2" type="ORF">BUALT_Bualt04G0062800</name>
</gene>